<dbReference type="InterPro" id="IPR009075">
    <property type="entry name" value="AcylCo_DH/oxidase_C"/>
</dbReference>
<keyword evidence="3" id="KW-0285">Flavoprotein</keyword>
<dbReference type="FunFam" id="1.20.140.10:FF:000001">
    <property type="entry name" value="Acyl-CoA dehydrogenase"/>
    <property type="match status" value="1"/>
</dbReference>
<comment type="similarity">
    <text evidence="2">Belongs to the acyl-CoA dehydrogenase family.</text>
</comment>
<evidence type="ECO:0000259" key="6">
    <source>
        <dbReference type="Pfam" id="PF00441"/>
    </source>
</evidence>
<feature type="domain" description="Acyl-CoA dehydrogenase/oxidase C-terminal" evidence="6">
    <location>
        <begin position="236"/>
        <end position="384"/>
    </location>
</feature>
<protein>
    <submittedName>
        <fullName evidence="9">Acyl-CoA dehydrogenase</fullName>
    </submittedName>
</protein>
<dbReference type="GeneID" id="92997233"/>
<dbReference type="Proteomes" id="UP000282741">
    <property type="component" value="Chromosome"/>
</dbReference>
<feature type="domain" description="Acyl-CoA dehydrogenase/oxidase N-terminal" evidence="8">
    <location>
        <begin position="13"/>
        <end position="123"/>
    </location>
</feature>
<dbReference type="FunFam" id="2.40.110.10:FF:000002">
    <property type="entry name" value="Acyl-CoA dehydrogenase fadE12"/>
    <property type="match status" value="1"/>
</dbReference>
<dbReference type="Gene3D" id="1.10.540.10">
    <property type="entry name" value="Acyl-CoA dehydrogenase/oxidase, N-terminal domain"/>
    <property type="match status" value="1"/>
</dbReference>
<evidence type="ECO:0000256" key="4">
    <source>
        <dbReference type="ARBA" id="ARBA00022827"/>
    </source>
</evidence>
<comment type="cofactor">
    <cofactor evidence="1">
        <name>FAD</name>
        <dbReference type="ChEBI" id="CHEBI:57692"/>
    </cofactor>
</comment>
<keyword evidence="4" id="KW-0274">FAD</keyword>
<dbReference type="InterPro" id="IPR036250">
    <property type="entry name" value="AcylCo_DH-like_C"/>
</dbReference>
<sequence length="390" mass="42633">MTSQSPAPAHDAEQEGLILDMLDRFLAVEVKPHVQRLEHGDLYPAEIVEKMKEMGLFGCIIDTEYGGLGLSTKTYAKIIERMSSVWMSISGIINSHLIMAMAVQRSGTPAQKREFLPRFATGELRGGVGLTEPDAGTDLQAIRTVARREGGDYVVNGSKMWITNSMYGNCLALLVKTDPQAEPRHKGMSLLIAEKGEGFIVSKKLEKLGYKGIDTCALSFEDYRVPADRLVGGVEGKGLQQVLGGLELGRINVAARGLGVAQAALDEAVAYAQVRKTFGKPISEHQAIQLKLGEMATRTQAARLLVYAAAEAFDRGERCDMEAGMAKYFATEAGQENALEAMRIFGGYGYSKEYNVERLYRDAPLLLIGEGTNELQRIIIAKQLIERNPA</sequence>
<reference evidence="10" key="1">
    <citation type="submission" date="2017-10" db="EMBL/GenBank/DDBJ databases">
        <title>Whole genome sequencing of various Bordetella species.</title>
        <authorList>
            <person name="Weigand M.R."/>
            <person name="Loparev V."/>
            <person name="Peng Y."/>
            <person name="Bowden K.E."/>
            <person name="Tondella M.L."/>
            <person name="Williams M.M."/>
        </authorList>
    </citation>
    <scope>NUCLEOTIDE SEQUENCE [LARGE SCALE GENOMIC DNA]</scope>
    <source>
        <strain evidence="10">H720</strain>
    </source>
</reference>
<dbReference type="Gene3D" id="1.20.140.10">
    <property type="entry name" value="Butyryl-CoA Dehydrogenase, subunit A, domain 3"/>
    <property type="match status" value="1"/>
</dbReference>
<dbReference type="PANTHER" id="PTHR43884:SF12">
    <property type="entry name" value="ISOVALERYL-COA DEHYDROGENASE, MITOCHONDRIAL-RELATED"/>
    <property type="match status" value="1"/>
</dbReference>
<proteinExistence type="inferred from homology"/>
<dbReference type="Gene3D" id="2.40.110.10">
    <property type="entry name" value="Butyryl-CoA Dehydrogenase, subunit A, domain 2"/>
    <property type="match status" value="1"/>
</dbReference>
<accession>A0AAN1RTK8</accession>
<dbReference type="Pfam" id="PF02771">
    <property type="entry name" value="Acyl-CoA_dh_N"/>
    <property type="match status" value="1"/>
</dbReference>
<dbReference type="InterPro" id="IPR037069">
    <property type="entry name" value="AcylCoA_DH/ox_N_sf"/>
</dbReference>
<evidence type="ECO:0000259" key="7">
    <source>
        <dbReference type="Pfam" id="PF02770"/>
    </source>
</evidence>
<evidence type="ECO:0000313" key="9">
    <source>
        <dbReference type="EMBL" id="AZW15753.1"/>
    </source>
</evidence>
<dbReference type="KEGG" id="bhz:ACR54_01118"/>
<evidence type="ECO:0000256" key="5">
    <source>
        <dbReference type="ARBA" id="ARBA00023002"/>
    </source>
</evidence>
<organism evidence="9 10">
    <name type="scientific">Bordetella hinzii</name>
    <dbReference type="NCBI Taxonomy" id="103855"/>
    <lineage>
        <taxon>Bacteria</taxon>
        <taxon>Pseudomonadati</taxon>
        <taxon>Pseudomonadota</taxon>
        <taxon>Betaproteobacteria</taxon>
        <taxon>Burkholderiales</taxon>
        <taxon>Alcaligenaceae</taxon>
        <taxon>Bordetella</taxon>
    </lineage>
</organism>
<evidence type="ECO:0000256" key="2">
    <source>
        <dbReference type="ARBA" id="ARBA00009347"/>
    </source>
</evidence>
<dbReference type="GO" id="GO:0003995">
    <property type="term" value="F:acyl-CoA dehydrogenase activity"/>
    <property type="evidence" value="ECO:0007669"/>
    <property type="project" value="InterPro"/>
</dbReference>
<keyword evidence="5" id="KW-0560">Oxidoreductase</keyword>
<name>A0AAN1RTK8_9BORD</name>
<dbReference type="GO" id="GO:0050660">
    <property type="term" value="F:flavin adenine dinucleotide binding"/>
    <property type="evidence" value="ECO:0007669"/>
    <property type="project" value="InterPro"/>
</dbReference>
<dbReference type="Pfam" id="PF02770">
    <property type="entry name" value="Acyl-CoA_dh_M"/>
    <property type="match status" value="1"/>
</dbReference>
<dbReference type="PROSITE" id="PS00072">
    <property type="entry name" value="ACYL_COA_DH_1"/>
    <property type="match status" value="1"/>
</dbReference>
<dbReference type="PANTHER" id="PTHR43884">
    <property type="entry name" value="ACYL-COA DEHYDROGENASE"/>
    <property type="match status" value="1"/>
</dbReference>
<evidence type="ECO:0000259" key="8">
    <source>
        <dbReference type="Pfam" id="PF02771"/>
    </source>
</evidence>
<evidence type="ECO:0000256" key="3">
    <source>
        <dbReference type="ARBA" id="ARBA00022630"/>
    </source>
</evidence>
<dbReference type="SUPFAM" id="SSF56645">
    <property type="entry name" value="Acyl-CoA dehydrogenase NM domain-like"/>
    <property type="match status" value="1"/>
</dbReference>
<dbReference type="SUPFAM" id="SSF47203">
    <property type="entry name" value="Acyl-CoA dehydrogenase C-terminal domain-like"/>
    <property type="match status" value="1"/>
</dbReference>
<dbReference type="InterPro" id="IPR013786">
    <property type="entry name" value="AcylCoA_DH/ox_N"/>
</dbReference>
<dbReference type="InterPro" id="IPR006091">
    <property type="entry name" value="Acyl-CoA_Oxase/DH_mid-dom"/>
</dbReference>
<dbReference type="InterPro" id="IPR006089">
    <property type="entry name" value="Acyl-CoA_DH_CS"/>
</dbReference>
<dbReference type="EMBL" id="CP024172">
    <property type="protein sequence ID" value="AZW15753.1"/>
    <property type="molecule type" value="Genomic_DNA"/>
</dbReference>
<dbReference type="AlphaFoldDB" id="A0AAN1RTK8"/>
<dbReference type="PIRSF" id="PIRSF016578">
    <property type="entry name" value="HsaA"/>
    <property type="match status" value="1"/>
</dbReference>
<dbReference type="InterPro" id="IPR046373">
    <property type="entry name" value="Acyl-CoA_Oxase/DH_mid-dom_sf"/>
</dbReference>
<gene>
    <name evidence="9" type="ORF">CS347_02620</name>
</gene>
<evidence type="ECO:0000256" key="1">
    <source>
        <dbReference type="ARBA" id="ARBA00001974"/>
    </source>
</evidence>
<feature type="domain" description="Acyl-CoA oxidase/dehydrogenase middle" evidence="7">
    <location>
        <begin position="128"/>
        <end position="222"/>
    </location>
</feature>
<dbReference type="InterPro" id="IPR009100">
    <property type="entry name" value="AcylCoA_DH/oxidase_NM_dom_sf"/>
</dbReference>
<dbReference type="RefSeq" id="WP_029579119.1">
    <property type="nucleotide sequence ID" value="NZ_CP012076.1"/>
</dbReference>
<evidence type="ECO:0000313" key="10">
    <source>
        <dbReference type="Proteomes" id="UP000282741"/>
    </source>
</evidence>
<dbReference type="Pfam" id="PF00441">
    <property type="entry name" value="Acyl-CoA_dh_1"/>
    <property type="match status" value="1"/>
</dbReference>